<dbReference type="GO" id="GO:0003677">
    <property type="term" value="F:DNA binding"/>
    <property type="evidence" value="ECO:0007669"/>
    <property type="project" value="UniProtKB-KW"/>
</dbReference>
<dbReference type="AlphaFoldDB" id="A0A0M2SQ76"/>
<dbReference type="InterPro" id="IPR036390">
    <property type="entry name" value="WH_DNA-bd_sf"/>
</dbReference>
<dbReference type="SMART" id="SM00347">
    <property type="entry name" value="HTH_MARR"/>
    <property type="match status" value="1"/>
</dbReference>
<dbReference type="PATRIC" id="fig|1432562.3.peg.1127"/>
<evidence type="ECO:0000256" key="1">
    <source>
        <dbReference type="ARBA" id="ARBA00023015"/>
    </source>
</evidence>
<proteinExistence type="predicted"/>
<dbReference type="RefSeq" id="WP_046513960.1">
    <property type="nucleotide sequence ID" value="NZ_LAYZ01000002.1"/>
</dbReference>
<dbReference type="CDD" id="cd00090">
    <property type="entry name" value="HTH_ARSR"/>
    <property type="match status" value="1"/>
</dbReference>
<protein>
    <recommendedName>
        <fullName evidence="4">HTH marR-type domain-containing protein</fullName>
    </recommendedName>
</protein>
<keyword evidence="3" id="KW-0804">Transcription</keyword>
<dbReference type="GO" id="GO:0003700">
    <property type="term" value="F:DNA-binding transcription factor activity"/>
    <property type="evidence" value="ECO:0007669"/>
    <property type="project" value="InterPro"/>
</dbReference>
<accession>A0A0M2SQ76</accession>
<dbReference type="PANTHER" id="PTHR33164">
    <property type="entry name" value="TRANSCRIPTIONAL REGULATOR, MARR FAMILY"/>
    <property type="match status" value="1"/>
</dbReference>
<evidence type="ECO:0000256" key="3">
    <source>
        <dbReference type="ARBA" id="ARBA00023163"/>
    </source>
</evidence>
<evidence type="ECO:0000313" key="6">
    <source>
        <dbReference type="Proteomes" id="UP000034287"/>
    </source>
</evidence>
<evidence type="ECO:0000259" key="4">
    <source>
        <dbReference type="PROSITE" id="PS50995"/>
    </source>
</evidence>
<name>A0A0M2SQ76_9STAP</name>
<evidence type="ECO:0000313" key="5">
    <source>
        <dbReference type="EMBL" id="KKK35112.1"/>
    </source>
</evidence>
<gene>
    <name evidence="5" type="ORF">WN59_05665</name>
</gene>
<dbReference type="InterPro" id="IPR000835">
    <property type="entry name" value="HTH_MarR-typ"/>
</dbReference>
<dbReference type="EMBL" id="LAYZ01000002">
    <property type="protein sequence ID" value="KKK35112.1"/>
    <property type="molecule type" value="Genomic_DNA"/>
</dbReference>
<dbReference type="PROSITE" id="PS50995">
    <property type="entry name" value="HTH_MARR_2"/>
    <property type="match status" value="1"/>
</dbReference>
<dbReference type="GO" id="GO:0006950">
    <property type="term" value="P:response to stress"/>
    <property type="evidence" value="ECO:0007669"/>
    <property type="project" value="TreeGrafter"/>
</dbReference>
<reference evidence="5 6" key="1">
    <citation type="submission" date="2015-04" db="EMBL/GenBank/DDBJ databases">
        <title>Taxonomic description and genome sequence of Salinicoccus sediminis sp. nov., a novel hyper halotolerant bacterium isolated from marine sediment.</title>
        <authorList>
            <person name="Mathan Kumar R."/>
            <person name="Kaur G."/>
            <person name="Kumar N."/>
            <person name="Kumar A."/>
            <person name="Singh N.K."/>
            <person name="Kaur N."/>
            <person name="Mayilraj S."/>
        </authorList>
    </citation>
    <scope>NUCLEOTIDE SEQUENCE [LARGE SCALE GENOMIC DNA]</scope>
    <source>
        <strain evidence="5 6">SV-16</strain>
    </source>
</reference>
<keyword evidence="1" id="KW-0805">Transcription regulation</keyword>
<dbReference type="SUPFAM" id="SSF46785">
    <property type="entry name" value="Winged helix' DNA-binding domain"/>
    <property type="match status" value="1"/>
</dbReference>
<dbReference type="PANTHER" id="PTHR33164:SF56">
    <property type="entry name" value="HTH-TYPE TRANSCRIPTIONAL REGULATOR MHQR"/>
    <property type="match status" value="1"/>
</dbReference>
<feature type="domain" description="HTH marR-type" evidence="4">
    <location>
        <begin position="1"/>
        <end position="142"/>
    </location>
</feature>
<evidence type="ECO:0000256" key="2">
    <source>
        <dbReference type="ARBA" id="ARBA00023125"/>
    </source>
</evidence>
<comment type="caution">
    <text evidence="5">The sequence shown here is derived from an EMBL/GenBank/DDBJ whole genome shotgun (WGS) entry which is preliminary data.</text>
</comment>
<organism evidence="5 6">
    <name type="scientific">Salinicoccus sediminis</name>
    <dbReference type="NCBI Taxonomy" id="1432562"/>
    <lineage>
        <taxon>Bacteria</taxon>
        <taxon>Bacillati</taxon>
        <taxon>Bacillota</taxon>
        <taxon>Bacilli</taxon>
        <taxon>Bacillales</taxon>
        <taxon>Staphylococcaceae</taxon>
        <taxon>Salinicoccus</taxon>
    </lineage>
</organism>
<dbReference type="InterPro" id="IPR039422">
    <property type="entry name" value="MarR/SlyA-like"/>
</dbReference>
<sequence>MDKKLKIIENLRDIYGYGYTEVFTEVTDSITIRHISRTQMNIIQHIYLSGSATPSELAEALNVQKSAVTHTVKKLEHKKLVTVKENTLINDKRSKLVFMTEDAKTLLEEFLDNILERIRSDLGSLSKDETDRLYTATLTILKYIPGGNQNEVHS</sequence>
<keyword evidence="6" id="KW-1185">Reference proteome</keyword>
<dbReference type="OrthoDB" id="2389315at2"/>
<dbReference type="STRING" id="1432562.WN59_05665"/>
<dbReference type="Pfam" id="PF01047">
    <property type="entry name" value="MarR"/>
    <property type="match status" value="1"/>
</dbReference>
<keyword evidence="2" id="KW-0238">DNA-binding</keyword>
<dbReference type="Proteomes" id="UP000034287">
    <property type="component" value="Unassembled WGS sequence"/>
</dbReference>
<dbReference type="InterPro" id="IPR036388">
    <property type="entry name" value="WH-like_DNA-bd_sf"/>
</dbReference>
<dbReference type="InterPro" id="IPR011991">
    <property type="entry name" value="ArsR-like_HTH"/>
</dbReference>
<dbReference type="Gene3D" id="1.10.10.10">
    <property type="entry name" value="Winged helix-like DNA-binding domain superfamily/Winged helix DNA-binding domain"/>
    <property type="match status" value="1"/>
</dbReference>